<keyword evidence="8" id="KW-1185">Reference proteome</keyword>
<feature type="transmembrane region" description="Helical" evidence="6">
    <location>
        <begin position="253"/>
        <end position="270"/>
    </location>
</feature>
<dbReference type="InterPro" id="IPR000537">
    <property type="entry name" value="UbiA_prenyltransferase"/>
</dbReference>
<dbReference type="InterPro" id="IPR044878">
    <property type="entry name" value="UbiA_sf"/>
</dbReference>
<evidence type="ECO:0000256" key="2">
    <source>
        <dbReference type="ARBA" id="ARBA00022475"/>
    </source>
</evidence>
<comment type="subcellular location">
    <subcellularLocation>
        <location evidence="1">Membrane</location>
        <topology evidence="1">Multi-pass membrane protein</topology>
    </subcellularLocation>
</comment>
<feature type="transmembrane region" description="Helical" evidence="6">
    <location>
        <begin position="126"/>
        <end position="145"/>
    </location>
</feature>
<dbReference type="GO" id="GO:0016020">
    <property type="term" value="C:membrane"/>
    <property type="evidence" value="ECO:0007669"/>
    <property type="project" value="UniProtKB-SubCell"/>
</dbReference>
<evidence type="ECO:0000256" key="1">
    <source>
        <dbReference type="ARBA" id="ARBA00004141"/>
    </source>
</evidence>
<evidence type="ECO:0000313" key="7">
    <source>
        <dbReference type="EMBL" id="RFU18273.1"/>
    </source>
</evidence>
<sequence>MNQAVLVNPGALPFVKRVRAHLAIMRLDHLVKQIFVLPGIVVALTLGTIRISPILLWHALLGLLTVTLIASSNYVLNEMLDAPFDRLHPSKHSRPAACGAIYYPAGYAQWLLLGALGLLLAHSLSAGLTLSMIAFWFMGCVYNIAPIRTKDIPWLDVLSESINNPLRFCAGWYIVAIAVPPISLLISYWMLGAYFMALKRFSEYRQIGTETAGWYRKSFRIYTEKSLLNSVMFYAAAAMLFFGAFIMRYRLELVFSFPIIALLMALYFNMAFEPDSAVQNPEKLYREPKLLVLLSVCIVLLVVLLFVKMPWLAQVFPKSVLQ</sequence>
<reference evidence="7 8" key="1">
    <citation type="submission" date="2018-08" db="EMBL/GenBank/DDBJ databases">
        <title>Acidipila sp. 4G-K13, an acidobacterium isolated from forest soil.</title>
        <authorList>
            <person name="Gao Z.-H."/>
            <person name="Qiu L.-H."/>
        </authorList>
    </citation>
    <scope>NUCLEOTIDE SEQUENCE [LARGE SCALE GENOMIC DNA]</scope>
    <source>
        <strain evidence="7 8">4G-K13</strain>
    </source>
</reference>
<dbReference type="Gene3D" id="1.10.357.140">
    <property type="entry name" value="UbiA prenyltransferase"/>
    <property type="match status" value="1"/>
</dbReference>
<evidence type="ECO:0000256" key="4">
    <source>
        <dbReference type="ARBA" id="ARBA00022989"/>
    </source>
</evidence>
<feature type="transmembrane region" description="Helical" evidence="6">
    <location>
        <begin position="97"/>
        <end position="120"/>
    </location>
</feature>
<dbReference type="EMBL" id="QVQT01000001">
    <property type="protein sequence ID" value="RFU18273.1"/>
    <property type="molecule type" value="Genomic_DNA"/>
</dbReference>
<keyword evidence="7" id="KW-0808">Transferase</keyword>
<keyword evidence="3 6" id="KW-0812">Transmembrane</keyword>
<accession>A0A372IV21</accession>
<evidence type="ECO:0000256" key="5">
    <source>
        <dbReference type="ARBA" id="ARBA00023136"/>
    </source>
</evidence>
<feature type="transmembrane region" description="Helical" evidence="6">
    <location>
        <begin position="227"/>
        <end position="246"/>
    </location>
</feature>
<dbReference type="Pfam" id="PF01040">
    <property type="entry name" value="UbiA"/>
    <property type="match status" value="1"/>
</dbReference>
<proteinExistence type="predicted"/>
<feature type="transmembrane region" description="Helical" evidence="6">
    <location>
        <begin position="166"/>
        <end position="191"/>
    </location>
</feature>
<dbReference type="OrthoDB" id="9803632at2"/>
<dbReference type="Proteomes" id="UP000264702">
    <property type="component" value="Unassembled WGS sequence"/>
</dbReference>
<keyword evidence="4 6" id="KW-1133">Transmembrane helix</keyword>
<organism evidence="7 8">
    <name type="scientific">Paracidobacterium acidisoli</name>
    <dbReference type="NCBI Taxonomy" id="2303751"/>
    <lineage>
        <taxon>Bacteria</taxon>
        <taxon>Pseudomonadati</taxon>
        <taxon>Acidobacteriota</taxon>
        <taxon>Terriglobia</taxon>
        <taxon>Terriglobales</taxon>
        <taxon>Acidobacteriaceae</taxon>
        <taxon>Paracidobacterium</taxon>
    </lineage>
</organism>
<keyword evidence="2" id="KW-1003">Cell membrane</keyword>
<feature type="transmembrane region" description="Helical" evidence="6">
    <location>
        <begin position="55"/>
        <end position="76"/>
    </location>
</feature>
<feature type="transmembrane region" description="Helical" evidence="6">
    <location>
        <begin position="30"/>
        <end position="49"/>
    </location>
</feature>
<evidence type="ECO:0000313" key="8">
    <source>
        <dbReference type="Proteomes" id="UP000264702"/>
    </source>
</evidence>
<protein>
    <submittedName>
        <fullName evidence="7">Prenyltransferase</fullName>
    </submittedName>
</protein>
<name>A0A372IV21_9BACT</name>
<feature type="transmembrane region" description="Helical" evidence="6">
    <location>
        <begin position="290"/>
        <end position="307"/>
    </location>
</feature>
<dbReference type="RefSeq" id="WP_117297553.1">
    <property type="nucleotide sequence ID" value="NZ_QVQT02000001.1"/>
</dbReference>
<gene>
    <name evidence="7" type="ORF">D0Y96_01470</name>
</gene>
<evidence type="ECO:0000256" key="3">
    <source>
        <dbReference type="ARBA" id="ARBA00022692"/>
    </source>
</evidence>
<evidence type="ECO:0000256" key="6">
    <source>
        <dbReference type="SAM" id="Phobius"/>
    </source>
</evidence>
<dbReference type="AlphaFoldDB" id="A0A372IV21"/>
<dbReference type="GO" id="GO:0016765">
    <property type="term" value="F:transferase activity, transferring alkyl or aryl (other than methyl) groups"/>
    <property type="evidence" value="ECO:0007669"/>
    <property type="project" value="InterPro"/>
</dbReference>
<keyword evidence="5 6" id="KW-0472">Membrane</keyword>
<comment type="caution">
    <text evidence="7">The sequence shown here is derived from an EMBL/GenBank/DDBJ whole genome shotgun (WGS) entry which is preliminary data.</text>
</comment>